<dbReference type="KEGG" id="ote:Oter_1445"/>
<dbReference type="PANTHER" id="PTHR42852:SF18">
    <property type="entry name" value="CHROMOSOME UNDETERMINED SCAFFOLD_47, WHOLE GENOME SHOTGUN SEQUENCE"/>
    <property type="match status" value="1"/>
</dbReference>
<dbReference type="eggNOG" id="COG0526">
    <property type="taxonomic scope" value="Bacteria"/>
</dbReference>
<accession>B1ZS54</accession>
<dbReference type="GO" id="GO:0016491">
    <property type="term" value="F:oxidoreductase activity"/>
    <property type="evidence" value="ECO:0007669"/>
    <property type="project" value="InterPro"/>
</dbReference>
<dbReference type="InterPro" id="IPR017937">
    <property type="entry name" value="Thioredoxin_CS"/>
</dbReference>
<dbReference type="AlphaFoldDB" id="B1ZS54"/>
<dbReference type="PROSITE" id="PS51352">
    <property type="entry name" value="THIOREDOXIN_2"/>
    <property type="match status" value="1"/>
</dbReference>
<dbReference type="OrthoDB" id="9809733at2"/>
<dbReference type="InterPro" id="IPR050553">
    <property type="entry name" value="Thioredoxin_ResA/DsbE_sf"/>
</dbReference>
<feature type="domain" description="Thioredoxin" evidence="2">
    <location>
        <begin position="43"/>
        <end position="181"/>
    </location>
</feature>
<dbReference type="GO" id="GO:0016209">
    <property type="term" value="F:antioxidant activity"/>
    <property type="evidence" value="ECO:0007669"/>
    <property type="project" value="InterPro"/>
</dbReference>
<sequence length="182" mass="19354">MSSPRRIPYGRLVLFALGALGAIFVINRLGARGSASAANSVPADQRSAAPAFSVTTLDGTPWSLESQCGKVVLVNFFATWCPPCRAEMPDLVKIAQDYRPKGVETIGLSLDEGGADVVQPFLKRYRVDFPVGLPEPGSAITAGITGIPVTLILDKSGRVARHYVGMISEEQVRGDLDALLAE</sequence>
<evidence type="ECO:0000259" key="2">
    <source>
        <dbReference type="PROSITE" id="PS51352"/>
    </source>
</evidence>
<dbReference type="RefSeq" id="WP_012374268.1">
    <property type="nucleotide sequence ID" value="NC_010571.1"/>
</dbReference>
<dbReference type="PROSITE" id="PS00194">
    <property type="entry name" value="THIOREDOXIN_1"/>
    <property type="match status" value="1"/>
</dbReference>
<gene>
    <name evidence="3" type="ordered locus">Oter_1445</name>
</gene>
<keyword evidence="4" id="KW-1185">Reference proteome</keyword>
<keyword evidence="1" id="KW-0676">Redox-active center</keyword>
<dbReference type="InterPro" id="IPR036249">
    <property type="entry name" value="Thioredoxin-like_sf"/>
</dbReference>
<protein>
    <submittedName>
        <fullName evidence="3">Alkyl hydroperoxide reductase/ Thiol specific antioxidant/ Mal allergen</fullName>
    </submittedName>
</protein>
<dbReference type="Proteomes" id="UP000007013">
    <property type="component" value="Chromosome"/>
</dbReference>
<dbReference type="CDD" id="cd02966">
    <property type="entry name" value="TlpA_like_family"/>
    <property type="match status" value="1"/>
</dbReference>
<dbReference type="Pfam" id="PF00578">
    <property type="entry name" value="AhpC-TSA"/>
    <property type="match status" value="1"/>
</dbReference>
<proteinExistence type="predicted"/>
<dbReference type="InterPro" id="IPR000866">
    <property type="entry name" value="AhpC/TSA"/>
</dbReference>
<dbReference type="EMBL" id="CP001032">
    <property type="protein sequence ID" value="ACB74730.1"/>
    <property type="molecule type" value="Genomic_DNA"/>
</dbReference>
<evidence type="ECO:0000256" key="1">
    <source>
        <dbReference type="ARBA" id="ARBA00023284"/>
    </source>
</evidence>
<name>B1ZS54_OPITP</name>
<dbReference type="STRING" id="452637.Oter_1445"/>
<dbReference type="SUPFAM" id="SSF52833">
    <property type="entry name" value="Thioredoxin-like"/>
    <property type="match status" value="1"/>
</dbReference>
<dbReference type="InterPro" id="IPR013766">
    <property type="entry name" value="Thioredoxin_domain"/>
</dbReference>
<evidence type="ECO:0000313" key="4">
    <source>
        <dbReference type="Proteomes" id="UP000007013"/>
    </source>
</evidence>
<reference evidence="3 4" key="1">
    <citation type="journal article" date="2011" name="J. Bacteriol.">
        <title>Genome sequence of the verrucomicrobium Opitutus terrae PB90-1, an abundant inhabitant of rice paddy soil ecosystems.</title>
        <authorList>
            <person name="van Passel M.W."/>
            <person name="Kant R."/>
            <person name="Palva A."/>
            <person name="Copeland A."/>
            <person name="Lucas S."/>
            <person name="Lapidus A."/>
            <person name="Glavina del Rio T."/>
            <person name="Pitluck S."/>
            <person name="Goltsman E."/>
            <person name="Clum A."/>
            <person name="Sun H."/>
            <person name="Schmutz J."/>
            <person name="Larimer F.W."/>
            <person name="Land M.L."/>
            <person name="Hauser L."/>
            <person name="Kyrpides N."/>
            <person name="Mikhailova N."/>
            <person name="Richardson P.P."/>
            <person name="Janssen P.H."/>
            <person name="de Vos W.M."/>
            <person name="Smidt H."/>
        </authorList>
    </citation>
    <scope>NUCLEOTIDE SEQUENCE [LARGE SCALE GENOMIC DNA]</scope>
    <source>
        <strain evidence="4">DSM 11246 / JCM 15787 / PB90-1</strain>
    </source>
</reference>
<organism evidence="3 4">
    <name type="scientific">Opitutus terrae (strain DSM 11246 / JCM 15787 / PB90-1)</name>
    <dbReference type="NCBI Taxonomy" id="452637"/>
    <lineage>
        <taxon>Bacteria</taxon>
        <taxon>Pseudomonadati</taxon>
        <taxon>Verrucomicrobiota</taxon>
        <taxon>Opitutia</taxon>
        <taxon>Opitutales</taxon>
        <taxon>Opitutaceae</taxon>
        <taxon>Opitutus</taxon>
    </lineage>
</organism>
<dbReference type="HOGENOM" id="CLU_042529_11_4_0"/>
<dbReference type="Gene3D" id="3.40.30.10">
    <property type="entry name" value="Glutaredoxin"/>
    <property type="match status" value="1"/>
</dbReference>
<evidence type="ECO:0000313" key="3">
    <source>
        <dbReference type="EMBL" id="ACB74730.1"/>
    </source>
</evidence>
<dbReference type="PANTHER" id="PTHR42852">
    <property type="entry name" value="THIOL:DISULFIDE INTERCHANGE PROTEIN DSBE"/>
    <property type="match status" value="1"/>
</dbReference>